<proteinExistence type="predicted"/>
<feature type="region of interest" description="Disordered" evidence="1">
    <location>
        <begin position="1"/>
        <end position="32"/>
    </location>
</feature>
<evidence type="ECO:0000259" key="2">
    <source>
        <dbReference type="PROSITE" id="PS50830"/>
    </source>
</evidence>
<protein>
    <recommendedName>
        <fullName evidence="2">TNase-like domain-containing protein</fullName>
    </recommendedName>
</protein>
<dbReference type="AlphaFoldDB" id="A0A512NMU8"/>
<evidence type="ECO:0000313" key="4">
    <source>
        <dbReference type="Proteomes" id="UP000321058"/>
    </source>
</evidence>
<dbReference type="EMBL" id="BKAJ01000155">
    <property type="protein sequence ID" value="GEP60242.1"/>
    <property type="molecule type" value="Genomic_DNA"/>
</dbReference>
<comment type="caution">
    <text evidence="3">The sequence shown here is derived from an EMBL/GenBank/DDBJ whole genome shotgun (WGS) entry which is preliminary data.</text>
</comment>
<dbReference type="InterPro" id="IPR016071">
    <property type="entry name" value="Staphylococal_nuclease_OB-fold"/>
</dbReference>
<evidence type="ECO:0000313" key="3">
    <source>
        <dbReference type="EMBL" id="GEP60242.1"/>
    </source>
</evidence>
<dbReference type="SUPFAM" id="SSF50199">
    <property type="entry name" value="Staphylococcal nuclease"/>
    <property type="match status" value="1"/>
</dbReference>
<sequence length="143" mass="15637">MVAGTGQGPAQTITDDDTLKQGGVNNRPWGIDAPELAQTCSDGWPAGRLAATRLQARTVRRSIVRQLRDRNRYGRVVAICRVGGEDLGAILVREGLAWAFVRYSSDYVGQEAAAKAARRGVHAHGCQPPWGWRVPLREGAKYR</sequence>
<evidence type="ECO:0000256" key="1">
    <source>
        <dbReference type="SAM" id="MobiDB-lite"/>
    </source>
</evidence>
<keyword evidence="4" id="KW-1185">Reference proteome</keyword>
<dbReference type="SMART" id="SM00318">
    <property type="entry name" value="SNc"/>
    <property type="match status" value="1"/>
</dbReference>
<accession>A0A512NMU8</accession>
<dbReference type="Gene3D" id="2.40.50.90">
    <property type="match status" value="1"/>
</dbReference>
<gene>
    <name evidence="3" type="ORF">RSO01_74080</name>
</gene>
<reference evidence="3 4" key="1">
    <citation type="submission" date="2019-07" db="EMBL/GenBank/DDBJ databases">
        <title>Whole genome shotgun sequence of Reyranella soli NBRC 108950.</title>
        <authorList>
            <person name="Hosoyama A."/>
            <person name="Uohara A."/>
            <person name="Ohji S."/>
            <person name="Ichikawa N."/>
        </authorList>
    </citation>
    <scope>NUCLEOTIDE SEQUENCE [LARGE SCALE GENOMIC DNA]</scope>
    <source>
        <strain evidence="3 4">NBRC 108950</strain>
    </source>
</reference>
<feature type="domain" description="TNase-like" evidence="2">
    <location>
        <begin position="4"/>
        <end position="124"/>
    </location>
</feature>
<dbReference type="InterPro" id="IPR035437">
    <property type="entry name" value="SNase_OB-fold_sf"/>
</dbReference>
<dbReference type="Pfam" id="PF00565">
    <property type="entry name" value="SNase"/>
    <property type="match status" value="1"/>
</dbReference>
<name>A0A512NMU8_9HYPH</name>
<dbReference type="PROSITE" id="PS50830">
    <property type="entry name" value="TNASE_3"/>
    <property type="match status" value="1"/>
</dbReference>
<dbReference type="Proteomes" id="UP000321058">
    <property type="component" value="Unassembled WGS sequence"/>
</dbReference>
<organism evidence="3 4">
    <name type="scientific">Reyranella soli</name>
    <dbReference type="NCBI Taxonomy" id="1230389"/>
    <lineage>
        <taxon>Bacteria</taxon>
        <taxon>Pseudomonadati</taxon>
        <taxon>Pseudomonadota</taxon>
        <taxon>Alphaproteobacteria</taxon>
        <taxon>Hyphomicrobiales</taxon>
        <taxon>Reyranellaceae</taxon>
        <taxon>Reyranella</taxon>
    </lineage>
</organism>